<proteinExistence type="predicted"/>
<feature type="domain" description="SAP" evidence="4">
    <location>
        <begin position="7"/>
        <end position="41"/>
    </location>
</feature>
<keyword evidence="1" id="KW-0479">Metal-binding</keyword>
<dbReference type="OrthoDB" id="8064718at2759"/>
<dbReference type="InterPro" id="IPR048270">
    <property type="entry name" value="PNMA_C"/>
</dbReference>
<dbReference type="AlphaFoldDB" id="A0A811UQ25"/>
<dbReference type="Gene3D" id="1.10.720.30">
    <property type="entry name" value="SAP domain"/>
    <property type="match status" value="1"/>
</dbReference>
<dbReference type="InterPro" id="IPR003034">
    <property type="entry name" value="SAP_dom"/>
</dbReference>
<sequence length="479" mass="54537">MEELVCAEEYTVAQLRAWLRKLSLPTSGTKSALAIRISSVPQNERGVCPTGCDENIVETQADIQTSDQSQAVLSVAAVNSQIVDNNNINENGNDGQSEERGKSNNELDLNGHSNNNSGGINEQRSSVDNADSQREVQFLRREINILKRETELLQRMAEVESRAVSVSAQLQAEIGESKISKEMLLSILPEFDGNINSDVWMTQWENVCNVYALSETNKRMLLLSKLKGKALQWIHSKPKFAIVSVDLLIMEMKDIFRSKESKLQLRRKFETRKWKTGEAFIDYFNDKVLLSEPMQLTEDELIEYTIEGITDEQLRIQAYMQCYSTKAQLLQAFTKIKMKGEKFPIGVTQRETRCYNCNSHGHLAAECKKPKREKGACYACGSMNHRVFECPDRKKSVQLVDEYVRYFNFIITSCKPIFFSLECLIDTGSPINLIRRSMVPEKVKLKFLSDVNSIYFGLNNSKICTFGKFSCFVLIKIKI</sequence>
<dbReference type="InterPro" id="IPR001878">
    <property type="entry name" value="Znf_CCHC"/>
</dbReference>
<dbReference type="PROSITE" id="PS50800">
    <property type="entry name" value="SAP"/>
    <property type="match status" value="1"/>
</dbReference>
<dbReference type="PROSITE" id="PS50158">
    <property type="entry name" value="ZF_CCHC"/>
    <property type="match status" value="1"/>
</dbReference>
<name>A0A811UQ25_CERCA</name>
<dbReference type="Pfam" id="PF02037">
    <property type="entry name" value="SAP"/>
    <property type="match status" value="1"/>
</dbReference>
<feature type="region of interest" description="Disordered" evidence="2">
    <location>
        <begin position="84"/>
        <end position="133"/>
    </location>
</feature>
<reference evidence="5" key="1">
    <citation type="submission" date="2020-11" db="EMBL/GenBank/DDBJ databases">
        <authorList>
            <person name="Whitehead M."/>
        </authorList>
    </citation>
    <scope>NUCLEOTIDE SEQUENCE</scope>
    <source>
        <strain evidence="5">EGII</strain>
    </source>
</reference>
<dbReference type="InterPro" id="IPR036875">
    <property type="entry name" value="Znf_CCHC_sf"/>
</dbReference>
<feature type="compositionally biased region" description="Low complexity" evidence="2">
    <location>
        <begin position="84"/>
        <end position="95"/>
    </location>
</feature>
<keyword evidence="1" id="KW-0863">Zinc-finger</keyword>
<dbReference type="GO" id="GO:0008270">
    <property type="term" value="F:zinc ion binding"/>
    <property type="evidence" value="ECO:0007669"/>
    <property type="project" value="UniProtKB-KW"/>
</dbReference>
<dbReference type="Pfam" id="PF00098">
    <property type="entry name" value="zf-CCHC"/>
    <property type="match status" value="2"/>
</dbReference>
<dbReference type="GO" id="GO:0003676">
    <property type="term" value="F:nucleic acid binding"/>
    <property type="evidence" value="ECO:0007669"/>
    <property type="project" value="InterPro"/>
</dbReference>
<gene>
    <name evidence="5" type="ORF">CCAP1982_LOCUS9306</name>
</gene>
<evidence type="ECO:0000256" key="2">
    <source>
        <dbReference type="SAM" id="MobiDB-lite"/>
    </source>
</evidence>
<protein>
    <submittedName>
        <fullName evidence="5">(Mediterranean fruit fly) hypothetical protein</fullName>
    </submittedName>
</protein>
<keyword evidence="1" id="KW-0862">Zinc</keyword>
<evidence type="ECO:0000313" key="6">
    <source>
        <dbReference type="Proteomes" id="UP000606786"/>
    </source>
</evidence>
<dbReference type="SUPFAM" id="SSF57756">
    <property type="entry name" value="Retrovirus zinc finger-like domains"/>
    <property type="match status" value="1"/>
</dbReference>
<dbReference type="Pfam" id="PF14893">
    <property type="entry name" value="PNMA"/>
    <property type="match status" value="1"/>
</dbReference>
<dbReference type="EMBL" id="CAJHJT010000023">
    <property type="protein sequence ID" value="CAD7000831.1"/>
    <property type="molecule type" value="Genomic_DNA"/>
</dbReference>
<comment type="caution">
    <text evidence="5">The sequence shown here is derived from an EMBL/GenBank/DDBJ whole genome shotgun (WGS) entry which is preliminary data.</text>
</comment>
<dbReference type="Proteomes" id="UP000606786">
    <property type="component" value="Unassembled WGS sequence"/>
</dbReference>
<keyword evidence="6" id="KW-1185">Reference proteome</keyword>
<evidence type="ECO:0000259" key="4">
    <source>
        <dbReference type="PROSITE" id="PS50800"/>
    </source>
</evidence>
<feature type="compositionally biased region" description="Low complexity" evidence="2">
    <location>
        <begin position="110"/>
        <end position="121"/>
    </location>
</feature>
<dbReference type="Gene3D" id="4.10.60.10">
    <property type="entry name" value="Zinc finger, CCHC-type"/>
    <property type="match status" value="1"/>
</dbReference>
<evidence type="ECO:0000313" key="5">
    <source>
        <dbReference type="EMBL" id="CAD7000831.1"/>
    </source>
</evidence>
<dbReference type="SMART" id="SM00343">
    <property type="entry name" value="ZnF_C2HC"/>
    <property type="match status" value="2"/>
</dbReference>
<accession>A0A811UQ25</accession>
<feature type="domain" description="CCHC-type" evidence="3">
    <location>
        <begin position="353"/>
        <end position="369"/>
    </location>
</feature>
<evidence type="ECO:0000256" key="1">
    <source>
        <dbReference type="PROSITE-ProRule" id="PRU00047"/>
    </source>
</evidence>
<organism evidence="5 6">
    <name type="scientific">Ceratitis capitata</name>
    <name type="common">Mediterranean fruit fly</name>
    <name type="synonym">Tephritis capitata</name>
    <dbReference type="NCBI Taxonomy" id="7213"/>
    <lineage>
        <taxon>Eukaryota</taxon>
        <taxon>Metazoa</taxon>
        <taxon>Ecdysozoa</taxon>
        <taxon>Arthropoda</taxon>
        <taxon>Hexapoda</taxon>
        <taxon>Insecta</taxon>
        <taxon>Pterygota</taxon>
        <taxon>Neoptera</taxon>
        <taxon>Endopterygota</taxon>
        <taxon>Diptera</taxon>
        <taxon>Brachycera</taxon>
        <taxon>Muscomorpha</taxon>
        <taxon>Tephritoidea</taxon>
        <taxon>Tephritidae</taxon>
        <taxon>Ceratitis</taxon>
        <taxon>Ceratitis</taxon>
    </lineage>
</organism>
<dbReference type="InterPro" id="IPR036361">
    <property type="entry name" value="SAP_dom_sf"/>
</dbReference>
<evidence type="ECO:0000259" key="3">
    <source>
        <dbReference type="PROSITE" id="PS50158"/>
    </source>
</evidence>